<protein>
    <submittedName>
        <fullName evidence="2">Uncharacterized protein</fullName>
    </submittedName>
</protein>
<sequence length="202" mass="22797">MSPIGTPSAATSAGFEDYSKAGGADDPDAEHETCRNTHLEQPDDLHFDPSDQETMEQQNQLQLISQLQSELVEMMKQLAVPAPVAPSMSDTSKEQHHHRPRNPKLRMAAARTSTETRFTPGAGFENCIHEFEHVIRRYELVNGSTWSNDIKESGKSSRYYHKKKSEWQRSHENESMPYSAVKRAMSAEFGCKLGQLELSTKM</sequence>
<feature type="region of interest" description="Disordered" evidence="1">
    <location>
        <begin position="83"/>
        <end position="102"/>
    </location>
</feature>
<proteinExistence type="predicted"/>
<dbReference type="AlphaFoldDB" id="A0A225VMM9"/>
<evidence type="ECO:0000313" key="3">
    <source>
        <dbReference type="Proteomes" id="UP000198211"/>
    </source>
</evidence>
<feature type="region of interest" description="Disordered" evidence="1">
    <location>
        <begin position="1"/>
        <end position="60"/>
    </location>
</feature>
<dbReference type="EMBL" id="NBNE01003991">
    <property type="protein sequence ID" value="OWZ06374.1"/>
    <property type="molecule type" value="Genomic_DNA"/>
</dbReference>
<keyword evidence="3" id="KW-1185">Reference proteome</keyword>
<accession>A0A225VMM9</accession>
<gene>
    <name evidence="2" type="ORF">PHMEG_00021379</name>
</gene>
<dbReference type="Proteomes" id="UP000198211">
    <property type="component" value="Unassembled WGS sequence"/>
</dbReference>
<evidence type="ECO:0000256" key="1">
    <source>
        <dbReference type="SAM" id="MobiDB-lite"/>
    </source>
</evidence>
<dbReference type="OrthoDB" id="112006at2759"/>
<name>A0A225VMM9_9STRA</name>
<evidence type="ECO:0000313" key="2">
    <source>
        <dbReference type="EMBL" id="OWZ06374.1"/>
    </source>
</evidence>
<organism evidence="2 3">
    <name type="scientific">Phytophthora megakarya</name>
    <dbReference type="NCBI Taxonomy" id="4795"/>
    <lineage>
        <taxon>Eukaryota</taxon>
        <taxon>Sar</taxon>
        <taxon>Stramenopiles</taxon>
        <taxon>Oomycota</taxon>
        <taxon>Peronosporomycetes</taxon>
        <taxon>Peronosporales</taxon>
        <taxon>Peronosporaceae</taxon>
        <taxon>Phytophthora</taxon>
    </lineage>
</organism>
<comment type="caution">
    <text evidence="2">The sequence shown here is derived from an EMBL/GenBank/DDBJ whole genome shotgun (WGS) entry which is preliminary data.</text>
</comment>
<feature type="compositionally biased region" description="Basic and acidic residues" evidence="1">
    <location>
        <begin position="30"/>
        <end position="49"/>
    </location>
</feature>
<reference evidence="3" key="1">
    <citation type="submission" date="2017-03" db="EMBL/GenBank/DDBJ databases">
        <title>Phytopthora megakarya and P. palmivora, two closely related causual agents of cacao black pod achieved similar genome size and gene model numbers by different mechanisms.</title>
        <authorList>
            <person name="Ali S."/>
            <person name="Shao J."/>
            <person name="Larry D.J."/>
            <person name="Kronmiller B."/>
            <person name="Shen D."/>
            <person name="Strem M.D."/>
            <person name="Melnick R.L."/>
            <person name="Guiltinan M.J."/>
            <person name="Tyler B.M."/>
            <person name="Meinhardt L.W."/>
            <person name="Bailey B.A."/>
        </authorList>
    </citation>
    <scope>NUCLEOTIDE SEQUENCE [LARGE SCALE GENOMIC DNA]</scope>
    <source>
        <strain evidence="3">zdho120</strain>
    </source>
</reference>